<dbReference type="GO" id="GO:0070967">
    <property type="term" value="F:coenzyme F420 binding"/>
    <property type="evidence" value="ECO:0007669"/>
    <property type="project" value="TreeGrafter"/>
</dbReference>
<keyword evidence="1" id="KW-0560">Oxidoreductase</keyword>
<dbReference type="GO" id="GO:0016627">
    <property type="term" value="F:oxidoreductase activity, acting on the CH-CH group of donors"/>
    <property type="evidence" value="ECO:0007669"/>
    <property type="project" value="TreeGrafter"/>
</dbReference>
<dbReference type="InterPro" id="IPR011576">
    <property type="entry name" value="Pyridox_Oxase_N"/>
</dbReference>
<dbReference type="AlphaFoldDB" id="A0A4R4NHS5"/>
<dbReference type="RefSeq" id="WP_132332867.1">
    <property type="nucleotide sequence ID" value="NZ_SMJZ01000043.1"/>
</dbReference>
<dbReference type="PANTHER" id="PTHR35176">
    <property type="entry name" value="HEME OXYGENASE HI_0854-RELATED"/>
    <property type="match status" value="1"/>
</dbReference>
<evidence type="ECO:0000259" key="2">
    <source>
        <dbReference type="Pfam" id="PF01243"/>
    </source>
</evidence>
<dbReference type="InterPro" id="IPR052019">
    <property type="entry name" value="F420H2_bilvrd_red/Heme_oxyg"/>
</dbReference>
<dbReference type="OrthoDB" id="4551790at2"/>
<proteinExistence type="predicted"/>
<comment type="caution">
    <text evidence="3">The sequence shown here is derived from an EMBL/GenBank/DDBJ whole genome shotgun (WGS) entry which is preliminary data.</text>
</comment>
<evidence type="ECO:0000313" key="4">
    <source>
        <dbReference type="Proteomes" id="UP000295157"/>
    </source>
</evidence>
<reference evidence="3 4" key="1">
    <citation type="submission" date="2019-02" db="EMBL/GenBank/DDBJ databases">
        <title>Draft genome sequences of novel Actinobacteria.</title>
        <authorList>
            <person name="Sahin N."/>
            <person name="Ay H."/>
            <person name="Saygin H."/>
        </authorList>
    </citation>
    <scope>NUCLEOTIDE SEQUENCE [LARGE SCALE GENOMIC DNA]</scope>
    <source>
        <strain evidence="3 4">KC201</strain>
    </source>
</reference>
<keyword evidence="3" id="KW-0012">Acyltransferase</keyword>
<dbReference type="SUPFAM" id="SSF50475">
    <property type="entry name" value="FMN-binding split barrel"/>
    <property type="match status" value="1"/>
</dbReference>
<evidence type="ECO:0000256" key="1">
    <source>
        <dbReference type="ARBA" id="ARBA00023002"/>
    </source>
</evidence>
<dbReference type="GO" id="GO:0016746">
    <property type="term" value="F:acyltransferase activity"/>
    <property type="evidence" value="ECO:0007669"/>
    <property type="project" value="UniProtKB-KW"/>
</dbReference>
<organism evidence="3 4">
    <name type="scientific">Nonomuraea longispora</name>
    <dbReference type="NCBI Taxonomy" id="1848320"/>
    <lineage>
        <taxon>Bacteria</taxon>
        <taxon>Bacillati</taxon>
        <taxon>Actinomycetota</taxon>
        <taxon>Actinomycetes</taxon>
        <taxon>Streptosporangiales</taxon>
        <taxon>Streptosporangiaceae</taxon>
        <taxon>Nonomuraea</taxon>
    </lineage>
</organism>
<accession>A0A4R4NHS5</accession>
<feature type="domain" description="Pyridoxamine 5'-phosphate oxidase N-terminal" evidence="2">
    <location>
        <begin position="10"/>
        <end position="127"/>
    </location>
</feature>
<dbReference type="EMBL" id="SMJZ01000043">
    <property type="protein sequence ID" value="TDC07203.1"/>
    <property type="molecule type" value="Genomic_DNA"/>
</dbReference>
<name>A0A4R4NHS5_9ACTN</name>
<dbReference type="Gene3D" id="2.30.110.10">
    <property type="entry name" value="Electron Transport, Fmn-binding Protein, Chain A"/>
    <property type="match status" value="1"/>
</dbReference>
<sequence>MDLAEQGEGFAAFWQERHLCTIATSRPGGPPHVVPVGVTLDLATATARVITSGSSYKARLIARSGPSGALVALTQVDGRRWSTLEGLAVLRTEPEQVADAERRYAARYKPPRPNPSRVVVEIRVTNVLGNV</sequence>
<gene>
    <name evidence="3" type="ORF">E1267_13940</name>
</gene>
<dbReference type="GO" id="GO:0005829">
    <property type="term" value="C:cytosol"/>
    <property type="evidence" value="ECO:0007669"/>
    <property type="project" value="TreeGrafter"/>
</dbReference>
<dbReference type="InterPro" id="IPR012349">
    <property type="entry name" value="Split_barrel_FMN-bd"/>
</dbReference>
<keyword evidence="4" id="KW-1185">Reference proteome</keyword>
<dbReference type="PANTHER" id="PTHR35176:SF1">
    <property type="entry name" value="F420H(2)-DEPENDENT BILIVERDIN REDUCTASE"/>
    <property type="match status" value="1"/>
</dbReference>
<dbReference type="Proteomes" id="UP000295157">
    <property type="component" value="Unassembled WGS sequence"/>
</dbReference>
<keyword evidence="3" id="KW-0808">Transferase</keyword>
<evidence type="ECO:0000313" key="3">
    <source>
        <dbReference type="EMBL" id="TDC07203.1"/>
    </source>
</evidence>
<dbReference type="Pfam" id="PF01243">
    <property type="entry name" value="PNPOx_N"/>
    <property type="match status" value="1"/>
</dbReference>
<protein>
    <submittedName>
        <fullName evidence="3">Acyltransferase</fullName>
    </submittedName>
</protein>